<proteinExistence type="predicted"/>
<comment type="caution">
    <text evidence="2">The sequence shown here is derived from an EMBL/GenBank/DDBJ whole genome shotgun (WGS) entry which is preliminary data.</text>
</comment>
<sequence length="118" mass="13284">IPIAIVLIALYSAAYIVDETEQKEAYSRDPDFYSFVTTLDIYKKTMGKDTSLILSTDSEFFKFFKGYKEKHRATTLQIEVLEEKTQRATETVEQALQEAQGANAAVEGSAHISPEPQQ</sequence>
<accession>X1FZG3</accession>
<name>X1FZG3_9ZZZZ</name>
<dbReference type="EMBL" id="BARU01013533">
    <property type="protein sequence ID" value="GAH37945.1"/>
    <property type="molecule type" value="Genomic_DNA"/>
</dbReference>
<feature type="region of interest" description="Disordered" evidence="1">
    <location>
        <begin position="98"/>
        <end position="118"/>
    </location>
</feature>
<feature type="non-terminal residue" evidence="2">
    <location>
        <position position="1"/>
    </location>
</feature>
<evidence type="ECO:0000256" key="1">
    <source>
        <dbReference type="SAM" id="MobiDB-lite"/>
    </source>
</evidence>
<reference evidence="2" key="1">
    <citation type="journal article" date="2014" name="Front. Microbiol.">
        <title>High frequency of phylogenetically diverse reductive dehalogenase-homologous genes in deep subseafloor sedimentary metagenomes.</title>
        <authorList>
            <person name="Kawai M."/>
            <person name="Futagami T."/>
            <person name="Toyoda A."/>
            <person name="Takaki Y."/>
            <person name="Nishi S."/>
            <person name="Hori S."/>
            <person name="Arai W."/>
            <person name="Tsubouchi T."/>
            <person name="Morono Y."/>
            <person name="Uchiyama I."/>
            <person name="Ito T."/>
            <person name="Fujiyama A."/>
            <person name="Inagaki F."/>
            <person name="Takami H."/>
        </authorList>
    </citation>
    <scope>NUCLEOTIDE SEQUENCE</scope>
    <source>
        <strain evidence="2">Expedition CK06-06</strain>
    </source>
</reference>
<protein>
    <submittedName>
        <fullName evidence="2">Uncharacterized protein</fullName>
    </submittedName>
</protein>
<dbReference type="AlphaFoldDB" id="X1FZG3"/>
<evidence type="ECO:0000313" key="2">
    <source>
        <dbReference type="EMBL" id="GAH37945.1"/>
    </source>
</evidence>
<gene>
    <name evidence="2" type="ORF">S03H2_24383</name>
</gene>
<organism evidence="2">
    <name type="scientific">marine sediment metagenome</name>
    <dbReference type="NCBI Taxonomy" id="412755"/>
    <lineage>
        <taxon>unclassified sequences</taxon>
        <taxon>metagenomes</taxon>
        <taxon>ecological metagenomes</taxon>
    </lineage>
</organism>